<name>G5AJ03_PHYSP</name>
<evidence type="ECO:0000313" key="7">
    <source>
        <dbReference type="Proteomes" id="UP000002640"/>
    </source>
</evidence>
<dbReference type="Pfam" id="PF08324">
    <property type="entry name" value="PUL"/>
    <property type="match status" value="1"/>
</dbReference>
<gene>
    <name evidence="6" type="ORF">PHYSODRAFT_348745</name>
</gene>
<dbReference type="GO" id="GO:0008233">
    <property type="term" value="F:peptidase activity"/>
    <property type="evidence" value="ECO:0007669"/>
    <property type="project" value="UniProtKB-KW"/>
</dbReference>
<evidence type="ECO:0000256" key="1">
    <source>
        <dbReference type="ARBA" id="ARBA00008140"/>
    </source>
</evidence>
<dbReference type="InterPro" id="IPR013535">
    <property type="entry name" value="PUL_dom"/>
</dbReference>
<feature type="domain" description="PPPDE" evidence="5">
    <location>
        <begin position="2"/>
        <end position="146"/>
    </location>
</feature>
<dbReference type="PROSITE" id="PS51396">
    <property type="entry name" value="PUL"/>
    <property type="match status" value="1"/>
</dbReference>
<keyword evidence="7" id="KW-1185">Reference proteome</keyword>
<dbReference type="InterPro" id="IPR008580">
    <property type="entry name" value="PPPDE_dom"/>
</dbReference>
<dbReference type="InterPro" id="IPR042266">
    <property type="entry name" value="PPPDE_sf"/>
</dbReference>
<proteinExistence type="inferred from homology"/>
<evidence type="ECO:0000256" key="3">
    <source>
        <dbReference type="ARBA" id="ARBA00022801"/>
    </source>
</evidence>
<dbReference type="PANTHER" id="PTHR12378:SF7">
    <property type="entry name" value="DESUMOYLATING ISOPEPTIDASE 1"/>
    <property type="match status" value="1"/>
</dbReference>
<dbReference type="GO" id="GO:0006508">
    <property type="term" value="P:proteolysis"/>
    <property type="evidence" value="ECO:0007669"/>
    <property type="project" value="UniProtKB-KW"/>
</dbReference>
<dbReference type="Gene3D" id="3.90.1720.30">
    <property type="entry name" value="PPPDE domains"/>
    <property type="match status" value="1"/>
</dbReference>
<dbReference type="SMR" id="G5AJ03"/>
<keyword evidence="3" id="KW-0378">Hydrolase</keyword>
<dbReference type="InParanoid" id="G5AJ03"/>
<evidence type="ECO:0000256" key="2">
    <source>
        <dbReference type="ARBA" id="ARBA00022670"/>
    </source>
</evidence>
<sequence>MSSVTLHVYDLSHGMARQLSPALLGKVIDGVWHTGVLVFGKEYFFGGGGIQAMAPELVVQRYGMNPIRTVALGETSRSLQELEQFLRDNSARFTDATYDLLRHNCNNFSDEVSKFLVGSGIPQYILDLPNEALNSPFGAMLRPMLENMNNQMHAAPGDQLFSIPFNDPSRANLAVPAASPTSTAPTAASSNSVNLASRRFKISGTPALHLDKMVKRVKALNTQSLLSDDEVSALEALSAHVAAGNQEVDSTQSEQWWKIVKKLLAEGHESSFFFAALGLSRVLLLQPANASVATEEKKPCFEAVVHVTEAEPSPLTAAQKTLLLAVLLNAFANPGFSDLALSGSTRFLPFVFATITDPSTSQEARVLSSHIISNCCLALEIGEEVVVTTIVCGAVETLDRLSRAQTSSSVQHQTIEGIIVGLGRLLNNFEAARSLSVELGLAEVIRRLNTTPGLNAIQPLLSEVSAMI</sequence>
<dbReference type="Gene3D" id="1.25.10.10">
    <property type="entry name" value="Leucine-rich Repeat Variant"/>
    <property type="match status" value="1"/>
</dbReference>
<dbReference type="AlphaFoldDB" id="G5AJ03"/>
<dbReference type="RefSeq" id="XP_009540054.1">
    <property type="nucleotide sequence ID" value="XM_009541759.1"/>
</dbReference>
<dbReference type="EMBL" id="JH159181">
    <property type="protein sequence ID" value="EGZ04501.1"/>
    <property type="molecule type" value="Genomic_DNA"/>
</dbReference>
<dbReference type="PANTHER" id="PTHR12378">
    <property type="entry name" value="DESUMOYLATING ISOPEPTIDASE"/>
    <property type="match status" value="1"/>
</dbReference>
<protein>
    <recommendedName>
        <fullName evidence="8">PPPDE domain-containing protein</fullName>
    </recommendedName>
</protein>
<evidence type="ECO:0008006" key="8">
    <source>
        <dbReference type="Google" id="ProtNLM"/>
    </source>
</evidence>
<keyword evidence="2" id="KW-0645">Protease</keyword>
<dbReference type="GeneID" id="20649005"/>
<dbReference type="MEROPS" id="C97.A01"/>
<dbReference type="Pfam" id="PF05903">
    <property type="entry name" value="Peptidase_C97"/>
    <property type="match status" value="1"/>
</dbReference>
<dbReference type="InterPro" id="IPR011989">
    <property type="entry name" value="ARM-like"/>
</dbReference>
<reference evidence="6 7" key="1">
    <citation type="journal article" date="2006" name="Science">
        <title>Phytophthora genome sequences uncover evolutionary origins and mechanisms of pathogenesis.</title>
        <authorList>
            <person name="Tyler B.M."/>
            <person name="Tripathy S."/>
            <person name="Zhang X."/>
            <person name="Dehal P."/>
            <person name="Jiang R.H."/>
            <person name="Aerts A."/>
            <person name="Arredondo F.D."/>
            <person name="Baxter L."/>
            <person name="Bensasson D."/>
            <person name="Beynon J.L."/>
            <person name="Chapman J."/>
            <person name="Damasceno C.M."/>
            <person name="Dorrance A.E."/>
            <person name="Dou D."/>
            <person name="Dickerman A.W."/>
            <person name="Dubchak I.L."/>
            <person name="Garbelotto M."/>
            <person name="Gijzen M."/>
            <person name="Gordon S.G."/>
            <person name="Govers F."/>
            <person name="Grunwald N.J."/>
            <person name="Huang W."/>
            <person name="Ivors K.L."/>
            <person name="Jones R.W."/>
            <person name="Kamoun S."/>
            <person name="Krampis K."/>
            <person name="Lamour K.H."/>
            <person name="Lee M.K."/>
            <person name="McDonald W.H."/>
            <person name="Medina M."/>
            <person name="Meijer H.J."/>
            <person name="Nordberg E.K."/>
            <person name="Maclean D.J."/>
            <person name="Ospina-Giraldo M.D."/>
            <person name="Morris P.F."/>
            <person name="Phuntumart V."/>
            <person name="Putnam N.H."/>
            <person name="Rash S."/>
            <person name="Rose J.K."/>
            <person name="Sakihama Y."/>
            <person name="Salamov A.A."/>
            <person name="Savidor A."/>
            <person name="Scheuring C.F."/>
            <person name="Smith B.M."/>
            <person name="Sobral B.W."/>
            <person name="Terry A."/>
            <person name="Torto-Alalibo T.A."/>
            <person name="Win J."/>
            <person name="Xu Z."/>
            <person name="Zhang H."/>
            <person name="Grigoriev I.V."/>
            <person name="Rokhsar D.S."/>
            <person name="Boore J.L."/>
        </authorList>
    </citation>
    <scope>NUCLEOTIDE SEQUENCE [LARGE SCALE GENOMIC DNA]</scope>
    <source>
        <strain evidence="6 7">P6497</strain>
    </source>
</reference>
<feature type="domain" description="PUL" evidence="4">
    <location>
        <begin position="193"/>
        <end position="467"/>
    </location>
</feature>
<dbReference type="KEGG" id="psoj:PHYSODRAFT_348745"/>
<comment type="similarity">
    <text evidence="1">Belongs to the DeSI family.</text>
</comment>
<organism evidence="6 7">
    <name type="scientific">Phytophthora sojae (strain P6497)</name>
    <name type="common">Soybean stem and root rot agent</name>
    <name type="synonym">Phytophthora megasperma f. sp. glycines</name>
    <dbReference type="NCBI Taxonomy" id="1094619"/>
    <lineage>
        <taxon>Eukaryota</taxon>
        <taxon>Sar</taxon>
        <taxon>Stramenopiles</taxon>
        <taxon>Oomycota</taxon>
        <taxon>Peronosporomycetes</taxon>
        <taxon>Peronosporales</taxon>
        <taxon>Peronosporaceae</taxon>
        <taxon>Phytophthora</taxon>
    </lineage>
</organism>
<dbReference type="GO" id="GO:0070646">
    <property type="term" value="P:protein modification by small protein removal"/>
    <property type="evidence" value="ECO:0007669"/>
    <property type="project" value="TreeGrafter"/>
</dbReference>
<evidence type="ECO:0000313" key="6">
    <source>
        <dbReference type="EMBL" id="EGZ04501.1"/>
    </source>
</evidence>
<evidence type="ECO:0000259" key="4">
    <source>
        <dbReference type="PROSITE" id="PS51396"/>
    </source>
</evidence>
<dbReference type="PROSITE" id="PS51858">
    <property type="entry name" value="PPPDE"/>
    <property type="match status" value="1"/>
</dbReference>
<accession>G5AJ03</accession>
<evidence type="ECO:0000259" key="5">
    <source>
        <dbReference type="PROSITE" id="PS51858"/>
    </source>
</evidence>
<dbReference type="STRING" id="1094619.G5AJ03"/>
<dbReference type="SMART" id="SM01179">
    <property type="entry name" value="DUF862"/>
    <property type="match status" value="1"/>
</dbReference>
<dbReference type="Proteomes" id="UP000002640">
    <property type="component" value="Unassembled WGS sequence"/>
</dbReference>
<dbReference type="OMA" id="CCLALKI"/>